<sequence length="159" mass="17937">MFRIVATPWRYRYILDSAQGRRSGCFFCAYAEAPERDLEDLVFFRGRHVFGLLNRFPYMWGHAMVAPYRHVGDLVELSDEELAELLRSTYRAKAVIAEAVGCGDIAVGINIGRVAGAGVADHLHVHLVPMCKEIDPSTPSKELEDALRRLAEDLARRFT</sequence>
<protein>
    <submittedName>
        <fullName evidence="1">HIT domain-containing protein</fullName>
    </submittedName>
</protein>
<reference evidence="1" key="1">
    <citation type="submission" date="2024-07" db="EMBL/GenBank/DDBJ databases">
        <title>Metagenome and Metagenome-Assembled Genomes of Archaea from a hot spring from the geothermal field of Los Azufres, Mexico.</title>
        <authorList>
            <person name="Marin-Paredes R."/>
            <person name="Martinez-Romero E."/>
            <person name="Servin-Garciduenas L.E."/>
        </authorList>
    </citation>
    <scope>NUCLEOTIDE SEQUENCE</scope>
</reference>
<name>A0ACC6V0R4_9CREN</name>
<organism evidence="1 2">
    <name type="scientific">Thermoproteus sp. AZ2</name>
    <dbReference type="NCBI Taxonomy" id="1609232"/>
    <lineage>
        <taxon>Archaea</taxon>
        <taxon>Thermoproteota</taxon>
        <taxon>Thermoprotei</taxon>
        <taxon>Thermoproteales</taxon>
        <taxon>Thermoproteaceae</taxon>
        <taxon>Thermoproteus</taxon>
    </lineage>
</organism>
<proteinExistence type="predicted"/>
<accession>A0ACC6V0R4</accession>
<dbReference type="Proteomes" id="UP000033636">
    <property type="component" value="Unassembled WGS sequence"/>
</dbReference>
<gene>
    <name evidence="1" type="ORF">TU35_005010</name>
</gene>
<evidence type="ECO:0000313" key="2">
    <source>
        <dbReference type="Proteomes" id="UP000033636"/>
    </source>
</evidence>
<evidence type="ECO:0000313" key="1">
    <source>
        <dbReference type="EMBL" id="MFB6490595.1"/>
    </source>
</evidence>
<dbReference type="EMBL" id="JZWT02000011">
    <property type="protein sequence ID" value="MFB6490595.1"/>
    <property type="molecule type" value="Genomic_DNA"/>
</dbReference>
<comment type="caution">
    <text evidence="1">The sequence shown here is derived from an EMBL/GenBank/DDBJ whole genome shotgun (WGS) entry which is preliminary data.</text>
</comment>